<keyword evidence="3 9" id="KW-0813">Transport</keyword>
<sequence length="458" mass="49702">MQQNRSRSGRQSFKRYVTIYSVIAAIGGFLFGYDTAVISGAIGFLKTRFDMDSGLLGWTVSSLIVGAAIGAALSGSSSDRFGRKRTLLAAAALFTVGSIGSAVPDSVAGLVAARMIGGLGVGMASTLTPLYIAEIAPARHRGRLVSYYQFAVVTGIFVTFFINAAIAGIGDDRWDVEYAWRWMFGFGVVPGVLYFALLLALPESPRWLMKQKREVDALEVLEKMNGKEAAKEELHEMLRLKDEDVGSIRELFGRSLRLPLIVGVLLAVFQQMIGINAIMYYAPEIFKQTGAGTNAALVQTVLVGVVNFAFTLVALWLIDRVGRRSLLLIGACLMTVSLIVVGICFRAESVPVYVVLFFILLYVAAFAVSFGPVVWVMIAEIFPTRIRGRATAIASLCLWAADFAVSQTFPMLVDSIGTASTFWMFGAIAAAAIVFCAKVVPETKGKSLEQIEREWSSR</sequence>
<feature type="transmembrane region" description="Helical" evidence="10">
    <location>
        <begin position="258"/>
        <end position="282"/>
    </location>
</feature>
<evidence type="ECO:0000256" key="9">
    <source>
        <dbReference type="RuleBase" id="RU003346"/>
    </source>
</evidence>
<feature type="transmembrane region" description="Helical" evidence="10">
    <location>
        <begin position="294"/>
        <end position="318"/>
    </location>
</feature>
<dbReference type="Gene3D" id="1.20.1250.20">
    <property type="entry name" value="MFS general substrate transporter like domains"/>
    <property type="match status" value="2"/>
</dbReference>
<evidence type="ECO:0000313" key="12">
    <source>
        <dbReference type="EMBL" id="PYI51921.1"/>
    </source>
</evidence>
<accession>A0A2V5JYU8</accession>
<protein>
    <submittedName>
        <fullName evidence="12">Arabinose-proton symporter</fullName>
    </submittedName>
</protein>
<evidence type="ECO:0000256" key="5">
    <source>
        <dbReference type="ARBA" id="ARBA00022597"/>
    </source>
</evidence>
<evidence type="ECO:0000259" key="11">
    <source>
        <dbReference type="PROSITE" id="PS50850"/>
    </source>
</evidence>
<feature type="transmembrane region" description="Helical" evidence="10">
    <location>
        <begin position="145"/>
        <end position="170"/>
    </location>
</feature>
<evidence type="ECO:0000313" key="13">
    <source>
        <dbReference type="Proteomes" id="UP000247476"/>
    </source>
</evidence>
<feature type="transmembrane region" description="Helical" evidence="10">
    <location>
        <begin position="86"/>
        <end position="103"/>
    </location>
</feature>
<keyword evidence="7 10" id="KW-1133">Transmembrane helix</keyword>
<dbReference type="PANTHER" id="PTHR48020">
    <property type="entry name" value="PROTON MYO-INOSITOL COTRANSPORTER"/>
    <property type="match status" value="1"/>
</dbReference>
<dbReference type="PANTHER" id="PTHR48020:SF12">
    <property type="entry name" value="PROTON MYO-INOSITOL COTRANSPORTER"/>
    <property type="match status" value="1"/>
</dbReference>
<feature type="domain" description="Major facilitator superfamily (MFS) profile" evidence="11">
    <location>
        <begin position="20"/>
        <end position="444"/>
    </location>
</feature>
<evidence type="ECO:0000256" key="10">
    <source>
        <dbReference type="SAM" id="Phobius"/>
    </source>
</evidence>
<dbReference type="InterPro" id="IPR020846">
    <property type="entry name" value="MFS_dom"/>
</dbReference>
<dbReference type="EMBL" id="QJVJ01000011">
    <property type="protein sequence ID" value="PYI51921.1"/>
    <property type="molecule type" value="Genomic_DNA"/>
</dbReference>
<organism evidence="12 13">
    <name type="scientific">Paenibacillus flagellatus</name>
    <dbReference type="NCBI Taxonomy" id="2211139"/>
    <lineage>
        <taxon>Bacteria</taxon>
        <taxon>Bacillati</taxon>
        <taxon>Bacillota</taxon>
        <taxon>Bacilli</taxon>
        <taxon>Bacillales</taxon>
        <taxon>Paenibacillaceae</taxon>
        <taxon>Paenibacillus</taxon>
    </lineage>
</organism>
<dbReference type="PRINTS" id="PR00171">
    <property type="entry name" value="SUGRTRNSPORT"/>
</dbReference>
<dbReference type="InterPro" id="IPR003663">
    <property type="entry name" value="Sugar/inositol_transpt"/>
</dbReference>
<evidence type="ECO:0000256" key="4">
    <source>
        <dbReference type="ARBA" id="ARBA00022475"/>
    </source>
</evidence>
<feature type="transmembrane region" description="Helical" evidence="10">
    <location>
        <begin position="55"/>
        <end position="74"/>
    </location>
</feature>
<evidence type="ECO:0000256" key="7">
    <source>
        <dbReference type="ARBA" id="ARBA00022989"/>
    </source>
</evidence>
<dbReference type="PROSITE" id="PS50850">
    <property type="entry name" value="MFS"/>
    <property type="match status" value="1"/>
</dbReference>
<dbReference type="Pfam" id="PF00083">
    <property type="entry name" value="Sugar_tr"/>
    <property type="match status" value="1"/>
</dbReference>
<dbReference type="RefSeq" id="WP_110842547.1">
    <property type="nucleotide sequence ID" value="NZ_QJVJ01000011.1"/>
</dbReference>
<dbReference type="AlphaFoldDB" id="A0A2V5JYU8"/>
<dbReference type="InterPro" id="IPR050814">
    <property type="entry name" value="Myo-inositol_Transporter"/>
</dbReference>
<dbReference type="CDD" id="cd17359">
    <property type="entry name" value="MFS_XylE_like"/>
    <property type="match status" value="1"/>
</dbReference>
<dbReference type="GO" id="GO:0022857">
    <property type="term" value="F:transmembrane transporter activity"/>
    <property type="evidence" value="ECO:0007669"/>
    <property type="project" value="InterPro"/>
</dbReference>
<dbReference type="PROSITE" id="PS00217">
    <property type="entry name" value="SUGAR_TRANSPORT_2"/>
    <property type="match status" value="1"/>
</dbReference>
<dbReference type="FunFam" id="1.20.1250.20:FF:000122">
    <property type="entry name" value="D-xylose transporter XylE"/>
    <property type="match status" value="1"/>
</dbReference>
<comment type="similarity">
    <text evidence="2 9">Belongs to the major facilitator superfamily. Sugar transporter (TC 2.A.1.1) family.</text>
</comment>
<feature type="transmembrane region" description="Helical" evidence="10">
    <location>
        <begin position="351"/>
        <end position="378"/>
    </location>
</feature>
<feature type="transmembrane region" description="Helical" evidence="10">
    <location>
        <begin position="182"/>
        <end position="201"/>
    </location>
</feature>
<comment type="caution">
    <text evidence="12">The sequence shown here is derived from an EMBL/GenBank/DDBJ whole genome shotgun (WGS) entry which is preliminary data.</text>
</comment>
<dbReference type="Proteomes" id="UP000247476">
    <property type="component" value="Unassembled WGS sequence"/>
</dbReference>
<keyword evidence="13" id="KW-1185">Reference proteome</keyword>
<dbReference type="OrthoDB" id="9783823at2"/>
<feature type="transmembrane region" description="Helical" evidence="10">
    <location>
        <begin position="20"/>
        <end position="43"/>
    </location>
</feature>
<evidence type="ECO:0000256" key="6">
    <source>
        <dbReference type="ARBA" id="ARBA00022692"/>
    </source>
</evidence>
<evidence type="ECO:0000256" key="2">
    <source>
        <dbReference type="ARBA" id="ARBA00010992"/>
    </source>
</evidence>
<keyword evidence="8 10" id="KW-0472">Membrane</keyword>
<proteinExistence type="inferred from homology"/>
<feature type="transmembrane region" description="Helical" evidence="10">
    <location>
        <begin position="421"/>
        <end position="440"/>
    </location>
</feature>
<feature type="transmembrane region" description="Helical" evidence="10">
    <location>
        <begin position="390"/>
        <end position="409"/>
    </location>
</feature>
<keyword evidence="5" id="KW-0762">Sugar transport</keyword>
<dbReference type="PROSITE" id="PS00216">
    <property type="entry name" value="SUGAR_TRANSPORT_1"/>
    <property type="match status" value="1"/>
</dbReference>
<dbReference type="InterPro" id="IPR005828">
    <property type="entry name" value="MFS_sugar_transport-like"/>
</dbReference>
<keyword evidence="6 10" id="KW-0812">Transmembrane</keyword>
<evidence type="ECO:0000256" key="8">
    <source>
        <dbReference type="ARBA" id="ARBA00023136"/>
    </source>
</evidence>
<evidence type="ECO:0000256" key="3">
    <source>
        <dbReference type="ARBA" id="ARBA00022448"/>
    </source>
</evidence>
<evidence type="ECO:0000256" key="1">
    <source>
        <dbReference type="ARBA" id="ARBA00004651"/>
    </source>
</evidence>
<dbReference type="InterPro" id="IPR047984">
    <property type="entry name" value="XylE-like"/>
</dbReference>
<gene>
    <name evidence="12" type="ORF">DLM86_23725</name>
</gene>
<reference evidence="12 13" key="1">
    <citation type="submission" date="2018-05" db="EMBL/GenBank/DDBJ databases">
        <title>Paenibacillus flagellatus sp. nov., isolated from selenium mineral soil.</title>
        <authorList>
            <person name="Dai X."/>
        </authorList>
    </citation>
    <scope>NUCLEOTIDE SEQUENCE [LARGE SCALE GENOMIC DNA]</scope>
    <source>
        <strain evidence="12 13">DXL2</strain>
    </source>
</reference>
<dbReference type="GO" id="GO:0005886">
    <property type="term" value="C:plasma membrane"/>
    <property type="evidence" value="ECO:0007669"/>
    <property type="project" value="UniProtKB-SubCell"/>
</dbReference>
<dbReference type="InterPro" id="IPR036259">
    <property type="entry name" value="MFS_trans_sf"/>
</dbReference>
<dbReference type="NCBIfam" id="TIGR00879">
    <property type="entry name" value="SP"/>
    <property type="match status" value="1"/>
</dbReference>
<comment type="subcellular location">
    <subcellularLocation>
        <location evidence="1">Cell membrane</location>
        <topology evidence="1">Multi-pass membrane protein</topology>
    </subcellularLocation>
</comment>
<feature type="transmembrane region" description="Helical" evidence="10">
    <location>
        <begin position="325"/>
        <end position="345"/>
    </location>
</feature>
<dbReference type="SUPFAM" id="SSF103473">
    <property type="entry name" value="MFS general substrate transporter"/>
    <property type="match status" value="1"/>
</dbReference>
<keyword evidence="4" id="KW-1003">Cell membrane</keyword>
<dbReference type="InterPro" id="IPR005829">
    <property type="entry name" value="Sugar_transporter_CS"/>
</dbReference>
<name>A0A2V5JYU8_9BACL</name>
<feature type="transmembrane region" description="Helical" evidence="10">
    <location>
        <begin position="115"/>
        <end position="133"/>
    </location>
</feature>